<dbReference type="PANTHER" id="PTHR33621">
    <property type="entry name" value="ASPARTIC/GLUTAMIC ACID-RICH PROTEIN"/>
    <property type="match status" value="1"/>
</dbReference>
<dbReference type="AlphaFoldDB" id="S8E600"/>
<evidence type="ECO:0000313" key="3">
    <source>
        <dbReference type="Proteomes" id="UP000015453"/>
    </source>
</evidence>
<proteinExistence type="predicted"/>
<name>S8E600_9LAMI</name>
<feature type="region of interest" description="Disordered" evidence="1">
    <location>
        <begin position="391"/>
        <end position="462"/>
    </location>
</feature>
<feature type="compositionally biased region" description="Basic and acidic residues" evidence="1">
    <location>
        <begin position="252"/>
        <end position="315"/>
    </location>
</feature>
<evidence type="ECO:0000313" key="2">
    <source>
        <dbReference type="EMBL" id="EPS71228.1"/>
    </source>
</evidence>
<dbReference type="OrthoDB" id="1916794at2759"/>
<protein>
    <submittedName>
        <fullName evidence="2">Uncharacterized protein</fullName>
    </submittedName>
</protein>
<organism evidence="2 3">
    <name type="scientific">Genlisea aurea</name>
    <dbReference type="NCBI Taxonomy" id="192259"/>
    <lineage>
        <taxon>Eukaryota</taxon>
        <taxon>Viridiplantae</taxon>
        <taxon>Streptophyta</taxon>
        <taxon>Embryophyta</taxon>
        <taxon>Tracheophyta</taxon>
        <taxon>Spermatophyta</taxon>
        <taxon>Magnoliopsida</taxon>
        <taxon>eudicotyledons</taxon>
        <taxon>Gunneridae</taxon>
        <taxon>Pentapetalae</taxon>
        <taxon>asterids</taxon>
        <taxon>lamiids</taxon>
        <taxon>Lamiales</taxon>
        <taxon>Lentibulariaceae</taxon>
        <taxon>Genlisea</taxon>
    </lineage>
</organism>
<keyword evidence="3" id="KW-1185">Reference proteome</keyword>
<comment type="caution">
    <text evidence="2">The sequence shown here is derived from an EMBL/GenBank/DDBJ whole genome shotgun (WGS) entry which is preliminary data.</text>
</comment>
<accession>S8E600</accession>
<dbReference type="EMBL" id="AUSU01001341">
    <property type="protein sequence ID" value="EPS71228.1"/>
    <property type="molecule type" value="Genomic_DNA"/>
</dbReference>
<gene>
    <name evidence="2" type="ORF">M569_03533</name>
</gene>
<feature type="compositionally biased region" description="Polar residues" evidence="1">
    <location>
        <begin position="391"/>
        <end position="402"/>
    </location>
</feature>
<feature type="region of interest" description="Disordered" evidence="1">
    <location>
        <begin position="252"/>
        <end position="358"/>
    </location>
</feature>
<dbReference type="Proteomes" id="UP000015453">
    <property type="component" value="Unassembled WGS sequence"/>
</dbReference>
<feature type="region of interest" description="Disordered" evidence="1">
    <location>
        <begin position="524"/>
        <end position="603"/>
    </location>
</feature>
<reference evidence="2 3" key="1">
    <citation type="journal article" date="2013" name="BMC Genomics">
        <title>The miniature genome of a carnivorous plant Genlisea aurea contains a low number of genes and short non-coding sequences.</title>
        <authorList>
            <person name="Leushkin E.V."/>
            <person name="Sutormin R.A."/>
            <person name="Nabieva E.R."/>
            <person name="Penin A.A."/>
            <person name="Kondrashov A.S."/>
            <person name="Logacheva M.D."/>
        </authorList>
    </citation>
    <scope>NUCLEOTIDE SEQUENCE [LARGE SCALE GENOMIC DNA]</scope>
</reference>
<feature type="compositionally biased region" description="Basic and acidic residues" evidence="1">
    <location>
        <begin position="403"/>
        <end position="416"/>
    </location>
</feature>
<feature type="region of interest" description="Disordered" evidence="1">
    <location>
        <begin position="77"/>
        <end position="141"/>
    </location>
</feature>
<dbReference type="PANTHER" id="PTHR33621:SF2">
    <property type="entry name" value="RIBOSOMAL L1 DOMAIN-CONTAINING PROTEIN"/>
    <property type="match status" value="1"/>
</dbReference>
<evidence type="ECO:0000256" key="1">
    <source>
        <dbReference type="SAM" id="MobiDB-lite"/>
    </source>
</evidence>
<sequence>MDFHGFTRRELQSLCKRNGIPANMTNVAMADALSDLEKVEGIEGVLSSAEYGDSESVNESSQRSDFTSPYVCRSNRARNVTERGSTAAKPMRSSRRTTKKSLTMDTKGLDEKENTSKTTAVRRSARLASKYGKSSREEGTDTLKLDRPAVKYCEIVNLKESLDSVDDAISSVTDVDTLETNCDVIKGETEVVSERRQELSIDKEAAVDTVPEVEIPFEEENGDDCKMKGEGFDDIQIETQNDYERVDDLTKHEEKDVGVESNKEGAEKDSASLEMDLTKQHEEKDAGVESNKEGAEKDSASLEMDHTKPEEKKDVSVSPVLRVSGVEIDEEGAEKNSSAASPEMDLTAVENDPSEKGHELSMDFKEAKDVITEIAGSYIQHEKCSEADVFNNNNTASFSSDEVNVKEADHDERSSIDADEFQDSSNEAPPHSVVLLTSDDDDSVHGVSEEKEEEPSSFCISSSSMPAVQKTNKCGGGGGGGGARWSKHHVKGGNLNLTGSATFDSCLPIPKDLLAPERRKSVFVKTNHHRNDENKENNKNNDDDVLKAMSIGKLKKKLKEQLSTTKSIGPENKKSSSDEAVLLQPTIRSPLQPLEKKNNTRRI</sequence>
<feature type="compositionally biased region" description="Basic and acidic residues" evidence="1">
    <location>
        <begin position="594"/>
        <end position="603"/>
    </location>
</feature>
<feature type="compositionally biased region" description="Basic and acidic residues" evidence="1">
    <location>
        <begin position="529"/>
        <end position="546"/>
    </location>
</feature>